<dbReference type="EMBL" id="JACCBT010000001">
    <property type="protein sequence ID" value="NYE13226.1"/>
    <property type="molecule type" value="Genomic_DNA"/>
</dbReference>
<dbReference type="AlphaFoldDB" id="A0A7Y9GB97"/>
<accession>A0A7Y9GB97</accession>
<evidence type="ECO:0000313" key="1">
    <source>
        <dbReference type="EMBL" id="NYE13226.1"/>
    </source>
</evidence>
<protein>
    <submittedName>
        <fullName evidence="1">Uncharacterized protein</fullName>
    </submittedName>
</protein>
<gene>
    <name evidence="1" type="ORF">BJ999_003522</name>
</gene>
<comment type="caution">
    <text evidence="1">The sequence shown here is derived from an EMBL/GenBank/DDBJ whole genome shotgun (WGS) entry which is preliminary data.</text>
</comment>
<name>A0A7Y9GB97_9ACTN</name>
<dbReference type="RefSeq" id="WP_229810683.1">
    <property type="nucleotide sequence ID" value="NZ_BMRD01000025.1"/>
</dbReference>
<sequence>MTTSRELDVAPATRGDDALELSLAAGERALLDEGDLRTSRIRFDAAYREAERWGDGQGMARAALGLGGLWVHEHRMAAVAGMVRARQRTALSLIDPQSSLALRLRVRLAAEKDYATGEHASIMALVAEARRAGHPVALAEALSLAHHCVLGPEHGALRLELARELIGEASRTGRRADLLMGLLWHVVDLFSSADPHAERSMRELRDLLARRSHLAAGGVLESLEVMLSIRLGRFEEAEALAGTCAKRGEATGDVSATGWYAAQIGTIRWYQGRIAECLPALTDLVGSPVLSPLDNACYAGLAIAAAHSGDRRLAAGTLARLRGRVQDGAPRSNTWLFAMYGVVEVAHLLGDAEAASQAYELLSPFAGLPTLVGLGGACLGSVHHSLGVASLTTGDADTAVGHLVKAVDGNLALWHWPAVVLSRTRLGEALTLRDGPRSEAARASLDLAAQEAAQLGMPVPAEASGRPAKVGRSGDRAPVLVCERQGRQWRVALGSRTALVGDSVGMRHLATLINNPGQEIPAIILAMGPAASSGDSAPAQPVLDDEAKRGYKRRLSELDAEIEELESADQFERAAALSAERRWLIAELASASGLGGRTRRFVDSEERARIAVGKAIRRVLKRIADADAGIGAELRATVQTGLLCSYHPK</sequence>
<dbReference type="Proteomes" id="UP000591272">
    <property type="component" value="Unassembled WGS sequence"/>
</dbReference>
<reference evidence="1 2" key="1">
    <citation type="submission" date="2020-07" db="EMBL/GenBank/DDBJ databases">
        <title>Sequencing the genomes of 1000 actinobacteria strains.</title>
        <authorList>
            <person name="Klenk H.-P."/>
        </authorList>
    </citation>
    <scope>NUCLEOTIDE SEQUENCE [LARGE SCALE GENOMIC DNA]</scope>
    <source>
        <strain evidence="1 2">DSM 43461</strain>
    </source>
</reference>
<keyword evidence="2" id="KW-1185">Reference proteome</keyword>
<evidence type="ECO:0000313" key="2">
    <source>
        <dbReference type="Proteomes" id="UP000591272"/>
    </source>
</evidence>
<organism evidence="1 2">
    <name type="scientific">Actinomadura citrea</name>
    <dbReference type="NCBI Taxonomy" id="46158"/>
    <lineage>
        <taxon>Bacteria</taxon>
        <taxon>Bacillati</taxon>
        <taxon>Actinomycetota</taxon>
        <taxon>Actinomycetes</taxon>
        <taxon>Streptosporangiales</taxon>
        <taxon>Thermomonosporaceae</taxon>
        <taxon>Actinomadura</taxon>
    </lineage>
</organism>
<proteinExistence type="predicted"/>